<dbReference type="CDD" id="cd01389">
    <property type="entry name" value="HMG-box_ROX1-like"/>
    <property type="match status" value="1"/>
</dbReference>
<feature type="region of interest" description="Disordered" evidence="4">
    <location>
        <begin position="496"/>
        <end position="567"/>
    </location>
</feature>
<name>A0A8H7C7K4_AGABI</name>
<dbReference type="Pfam" id="PF00505">
    <property type="entry name" value="HMG_box"/>
    <property type="match status" value="1"/>
</dbReference>
<protein>
    <submittedName>
        <fullName evidence="6">Transcriptional regulator family: HMG</fullName>
    </submittedName>
</protein>
<dbReference type="SMR" id="A0A8H7C7K4"/>
<evidence type="ECO:0000256" key="3">
    <source>
        <dbReference type="PROSITE-ProRule" id="PRU00267"/>
    </source>
</evidence>
<evidence type="ECO:0000259" key="5">
    <source>
        <dbReference type="PROSITE" id="PS50118"/>
    </source>
</evidence>
<dbReference type="GO" id="GO:0005634">
    <property type="term" value="C:nucleus"/>
    <property type="evidence" value="ECO:0007669"/>
    <property type="project" value="UniProtKB-UniRule"/>
</dbReference>
<sequence length="626" mass="69651">MDSGETWHCLTRSYEMSMASWDVRAPYQNEWNRGKGDKQSAILGHKLAAGLGRQSLRRCNVLYSIKDKASVSSVHLLFPLVGDNRSIAAERVLLYPNLEQSTGPASATTPSFHPWTNMPAYNHIANRRRRSSAMVYGLTPARPGVYGAGLPLPSQKPVMFAPNVTPVTYVEPEDGDDGNPPSPSSTLFPPSEAPSTGPTRRRAPPGKRRSLGYIPRPPNAFMLFRADFVRQKHVPGSIETNHGSLSKIIGNCWRALPLEEKRVWEVKAKQAKAEHKAKYPNYRFRPVHNKNKDKKKDKVQPTMEDERRCEEVAQLLLEGKKGEELADALRRLDSVRTQTPVMQPGLLYAHRRSSSVPLPSDYYSPYGHVTIPPPPFLATRPPSPIARQQRLTFGQQRRPSSAGPVFFRSSWGQNQPINTSFLNNDPSPLPEPDPALYNSFSTFNFRTSFPDHDEQPPPYNVSELMATLPPHEQQSHDSQLALGPLEPLAPEDILSRMYTNNSTPPESNNNASDVPDLDMTSWFSSSLQQSPGLPSSHASTTSESPQPFDGMLPLPVFAPQPIHPDQTPTNAMFGNVESIVSVDWPGHPMEYEEHSLGYQPDDGNCADGSKFSFSHFDFGDYVKNGV</sequence>
<reference evidence="6 7" key="1">
    <citation type="journal article" name="Sci. Rep.">
        <title>Telomere-to-telomere assembled and centromere annotated genomes of the two main subspecies of the button mushroom Agaricus bisporus reveal especially polymorphic chromosome ends.</title>
        <authorList>
            <person name="Sonnenberg A.S.M."/>
            <person name="Sedaghat-Telgerd N."/>
            <person name="Lavrijssen B."/>
            <person name="Ohm R.A."/>
            <person name="Hendrickx P.M."/>
            <person name="Scholtmeijer K."/>
            <person name="Baars J.J.P."/>
            <person name="van Peer A."/>
        </authorList>
    </citation>
    <scope>NUCLEOTIDE SEQUENCE [LARGE SCALE GENOMIC DNA]</scope>
    <source>
        <strain evidence="6 7">H119_p4</strain>
    </source>
</reference>
<feature type="compositionally biased region" description="Basic residues" evidence="4">
    <location>
        <begin position="199"/>
        <end position="210"/>
    </location>
</feature>
<accession>A0A8H7C7K4</accession>
<proteinExistence type="predicted"/>
<feature type="region of interest" description="Disordered" evidence="4">
    <location>
        <begin position="167"/>
        <end position="214"/>
    </location>
</feature>
<feature type="compositionally biased region" description="Basic and acidic residues" evidence="4">
    <location>
        <begin position="294"/>
        <end position="306"/>
    </location>
</feature>
<gene>
    <name evidence="6" type="ORF">Agabi119p4_8240</name>
</gene>
<dbReference type="GO" id="GO:0030154">
    <property type="term" value="P:cell differentiation"/>
    <property type="evidence" value="ECO:0007669"/>
    <property type="project" value="TreeGrafter"/>
</dbReference>
<feature type="compositionally biased region" description="Low complexity" evidence="4">
    <location>
        <begin position="499"/>
        <end position="510"/>
    </location>
</feature>
<comment type="caution">
    <text evidence="6">The sequence shown here is derived from an EMBL/GenBank/DDBJ whole genome shotgun (WGS) entry which is preliminary data.</text>
</comment>
<feature type="region of interest" description="Disordered" evidence="4">
    <location>
        <begin position="285"/>
        <end position="306"/>
    </location>
</feature>
<dbReference type="InterPro" id="IPR036910">
    <property type="entry name" value="HMG_box_dom_sf"/>
</dbReference>
<evidence type="ECO:0000256" key="4">
    <source>
        <dbReference type="SAM" id="MobiDB-lite"/>
    </source>
</evidence>
<dbReference type="Proteomes" id="UP000629468">
    <property type="component" value="Unassembled WGS sequence"/>
</dbReference>
<dbReference type="PANTHER" id="PTHR10270:SF161">
    <property type="entry name" value="SEX-DETERMINING REGION Y PROTEIN"/>
    <property type="match status" value="1"/>
</dbReference>
<dbReference type="GO" id="GO:0001228">
    <property type="term" value="F:DNA-binding transcription activator activity, RNA polymerase II-specific"/>
    <property type="evidence" value="ECO:0007669"/>
    <property type="project" value="TreeGrafter"/>
</dbReference>
<evidence type="ECO:0000256" key="2">
    <source>
        <dbReference type="ARBA" id="ARBA00023163"/>
    </source>
</evidence>
<dbReference type="InterPro" id="IPR009071">
    <property type="entry name" value="HMG_box_dom"/>
</dbReference>
<organism evidence="6 7">
    <name type="scientific">Agaricus bisporus var. burnettii</name>
    <dbReference type="NCBI Taxonomy" id="192524"/>
    <lineage>
        <taxon>Eukaryota</taxon>
        <taxon>Fungi</taxon>
        <taxon>Dikarya</taxon>
        <taxon>Basidiomycota</taxon>
        <taxon>Agaricomycotina</taxon>
        <taxon>Agaricomycetes</taxon>
        <taxon>Agaricomycetidae</taxon>
        <taxon>Agaricales</taxon>
        <taxon>Agaricineae</taxon>
        <taxon>Agaricaceae</taxon>
        <taxon>Agaricus</taxon>
    </lineage>
</organism>
<evidence type="ECO:0000313" key="7">
    <source>
        <dbReference type="Proteomes" id="UP000629468"/>
    </source>
</evidence>
<keyword evidence="2" id="KW-0804">Transcription</keyword>
<dbReference type="InterPro" id="IPR050140">
    <property type="entry name" value="SRY-related_HMG-box_TF-like"/>
</dbReference>
<dbReference type="PANTHER" id="PTHR10270">
    <property type="entry name" value="SOX TRANSCRIPTION FACTOR"/>
    <property type="match status" value="1"/>
</dbReference>
<dbReference type="PROSITE" id="PS50118">
    <property type="entry name" value="HMG_BOX_2"/>
    <property type="match status" value="1"/>
</dbReference>
<feature type="domain" description="HMG box" evidence="5">
    <location>
        <begin position="214"/>
        <end position="283"/>
    </location>
</feature>
<dbReference type="Gene3D" id="1.10.30.10">
    <property type="entry name" value="High mobility group box domain"/>
    <property type="match status" value="1"/>
</dbReference>
<keyword evidence="1 3" id="KW-0238">DNA-binding</keyword>
<dbReference type="AlphaFoldDB" id="A0A8H7C7K4"/>
<dbReference type="SUPFAM" id="SSF47095">
    <property type="entry name" value="HMG-box"/>
    <property type="match status" value="1"/>
</dbReference>
<dbReference type="GO" id="GO:0000978">
    <property type="term" value="F:RNA polymerase II cis-regulatory region sequence-specific DNA binding"/>
    <property type="evidence" value="ECO:0007669"/>
    <property type="project" value="TreeGrafter"/>
</dbReference>
<keyword evidence="3" id="KW-0539">Nucleus</keyword>
<feature type="compositionally biased region" description="Low complexity" evidence="4">
    <location>
        <begin position="524"/>
        <end position="536"/>
    </location>
</feature>
<dbReference type="SMART" id="SM00398">
    <property type="entry name" value="HMG"/>
    <property type="match status" value="1"/>
</dbReference>
<feature type="DNA-binding region" description="HMG box" evidence="3">
    <location>
        <begin position="214"/>
        <end position="283"/>
    </location>
</feature>
<evidence type="ECO:0000313" key="6">
    <source>
        <dbReference type="EMBL" id="KAF7763703.1"/>
    </source>
</evidence>
<dbReference type="EMBL" id="JABXXO010000011">
    <property type="protein sequence ID" value="KAF7763703.1"/>
    <property type="molecule type" value="Genomic_DNA"/>
</dbReference>
<evidence type="ECO:0000256" key="1">
    <source>
        <dbReference type="ARBA" id="ARBA00023125"/>
    </source>
</evidence>